<dbReference type="AlphaFoldDB" id="A0A3S0ZXR8"/>
<feature type="coiled-coil region" evidence="1">
    <location>
        <begin position="71"/>
        <end position="105"/>
    </location>
</feature>
<gene>
    <name evidence="4" type="ORF">EGW08_002921</name>
</gene>
<dbReference type="PANTHER" id="PTHR46961:SF21">
    <property type="entry name" value="LOW QUALITY PROTEIN: DYNEIN BETA CHAIN, FLAGELLAR OUTER ARM-LIKE"/>
    <property type="match status" value="1"/>
</dbReference>
<name>A0A3S0ZXR8_ELYCH</name>
<dbReference type="Pfam" id="PF12777">
    <property type="entry name" value="MT"/>
    <property type="match status" value="1"/>
</dbReference>
<feature type="compositionally biased region" description="Acidic residues" evidence="2">
    <location>
        <begin position="320"/>
        <end position="331"/>
    </location>
</feature>
<sequence>IEELTTFDDFQLPEATLVLVEPFLKKTSFDPEAMATKTGNSACGALCKWVRGVVRYHRMMISKVKPLHQKVEETTLAVDSAQHKMNTLENKRKALEIRLADLARGFEEATIDKNEQEEKTIKMKKMLDTAAQLRRILRGERQRCQQIFDSHERRLVAIPGGCAMAAAFANYLGAYHHNFRRVMLTVHWPGCLRERGIPLVIDSVDGLRGRVIDWSIAFLKTASGASSVYEVDYATLVQNMGGSSVKQRNSATGEEVGVVKDKADDEEKEKDEAERSRSEPGGEEEEDGEAGEVAGEVTAEGETTLSGDVTKETASKEEDTREDAEKSEEEEKADKEKKEGGTKTPTDVEKPQSVKSKTPPQTAATSDPGAKTPEGATKPKTPTSQPGTPGKNKSNRNTPTNERVPENEPEAASVDQASSGDGEEEGLTVPRLSKIQEEDGDMDDDLRSEITTSTAPVLTSSQYNKYVRSLIKLLVGEPRLNEWIMKDFGPRQIENVSILCTSWQRPPLMVDPNGEGALWLGRLNSLVNKRKLTSLDMENR</sequence>
<proteinExistence type="predicted"/>
<dbReference type="GO" id="GO:0051959">
    <property type="term" value="F:dynein light intermediate chain binding"/>
    <property type="evidence" value="ECO:0007669"/>
    <property type="project" value="InterPro"/>
</dbReference>
<feature type="compositionally biased region" description="Basic and acidic residues" evidence="2">
    <location>
        <begin position="332"/>
        <end position="352"/>
    </location>
</feature>
<dbReference type="OrthoDB" id="6154969at2759"/>
<feature type="compositionally biased region" description="Basic and acidic residues" evidence="2">
    <location>
        <begin position="257"/>
        <end position="280"/>
    </location>
</feature>
<keyword evidence="1" id="KW-0175">Coiled coil</keyword>
<dbReference type="Proteomes" id="UP000271974">
    <property type="component" value="Unassembled WGS sequence"/>
</dbReference>
<feature type="compositionally biased region" description="Polar residues" evidence="2">
    <location>
        <begin position="380"/>
        <end position="401"/>
    </location>
</feature>
<protein>
    <recommendedName>
        <fullName evidence="3">Dynein heavy chain coiled coil stalk domain-containing protein</fullName>
    </recommendedName>
</protein>
<feature type="compositionally biased region" description="Basic and acidic residues" evidence="2">
    <location>
        <begin position="309"/>
        <end position="319"/>
    </location>
</feature>
<comment type="caution">
    <text evidence="4">The sequence shown here is derived from an EMBL/GenBank/DDBJ whole genome shotgun (WGS) entry which is preliminary data.</text>
</comment>
<evidence type="ECO:0000313" key="4">
    <source>
        <dbReference type="EMBL" id="RUS89314.1"/>
    </source>
</evidence>
<dbReference type="GO" id="GO:0045505">
    <property type="term" value="F:dynein intermediate chain binding"/>
    <property type="evidence" value="ECO:0007669"/>
    <property type="project" value="InterPro"/>
</dbReference>
<evidence type="ECO:0000259" key="3">
    <source>
        <dbReference type="Pfam" id="PF12777"/>
    </source>
</evidence>
<feature type="domain" description="Dynein heavy chain coiled coil stalk" evidence="3">
    <location>
        <begin position="3"/>
        <end position="188"/>
    </location>
</feature>
<dbReference type="InterPro" id="IPR024743">
    <property type="entry name" value="Dynein_HC_stalk"/>
</dbReference>
<feature type="compositionally biased region" description="Low complexity" evidence="2">
    <location>
        <begin position="291"/>
        <end position="303"/>
    </location>
</feature>
<dbReference type="PANTHER" id="PTHR46961">
    <property type="entry name" value="DYNEIN HEAVY CHAIN 1, AXONEMAL-LIKE PROTEIN"/>
    <property type="match status" value="1"/>
</dbReference>
<evidence type="ECO:0000256" key="1">
    <source>
        <dbReference type="SAM" id="Coils"/>
    </source>
</evidence>
<feature type="compositionally biased region" description="Acidic residues" evidence="2">
    <location>
        <begin position="281"/>
        <end position="290"/>
    </location>
</feature>
<feature type="non-terminal residue" evidence="4">
    <location>
        <position position="1"/>
    </location>
</feature>
<keyword evidence="5" id="KW-1185">Reference proteome</keyword>
<feature type="compositionally biased region" description="Polar residues" evidence="2">
    <location>
        <begin position="353"/>
        <end position="365"/>
    </location>
</feature>
<evidence type="ECO:0000256" key="2">
    <source>
        <dbReference type="SAM" id="MobiDB-lite"/>
    </source>
</evidence>
<organism evidence="4 5">
    <name type="scientific">Elysia chlorotica</name>
    <name type="common">Eastern emerald elysia</name>
    <name type="synonym">Sea slug</name>
    <dbReference type="NCBI Taxonomy" id="188477"/>
    <lineage>
        <taxon>Eukaryota</taxon>
        <taxon>Metazoa</taxon>
        <taxon>Spiralia</taxon>
        <taxon>Lophotrochozoa</taxon>
        <taxon>Mollusca</taxon>
        <taxon>Gastropoda</taxon>
        <taxon>Heterobranchia</taxon>
        <taxon>Euthyneura</taxon>
        <taxon>Panpulmonata</taxon>
        <taxon>Sacoglossa</taxon>
        <taxon>Placobranchoidea</taxon>
        <taxon>Plakobranchidae</taxon>
        <taxon>Elysia</taxon>
    </lineage>
</organism>
<accession>A0A3S0ZXR8</accession>
<dbReference type="EMBL" id="RQTK01000059">
    <property type="protein sequence ID" value="RUS89314.1"/>
    <property type="molecule type" value="Genomic_DNA"/>
</dbReference>
<feature type="compositionally biased region" description="Polar residues" evidence="2">
    <location>
        <begin position="242"/>
        <end position="252"/>
    </location>
</feature>
<feature type="region of interest" description="Disordered" evidence="2">
    <location>
        <begin position="242"/>
        <end position="444"/>
    </location>
</feature>
<dbReference type="Gene3D" id="1.20.920.20">
    <property type="match status" value="1"/>
</dbReference>
<reference evidence="4 5" key="1">
    <citation type="submission" date="2019-01" db="EMBL/GenBank/DDBJ databases">
        <title>A draft genome assembly of the solar-powered sea slug Elysia chlorotica.</title>
        <authorList>
            <person name="Cai H."/>
            <person name="Li Q."/>
            <person name="Fang X."/>
            <person name="Li J."/>
            <person name="Curtis N.E."/>
            <person name="Altenburger A."/>
            <person name="Shibata T."/>
            <person name="Feng M."/>
            <person name="Maeda T."/>
            <person name="Schwartz J.A."/>
            <person name="Shigenobu S."/>
            <person name="Lundholm N."/>
            <person name="Nishiyama T."/>
            <person name="Yang H."/>
            <person name="Hasebe M."/>
            <person name="Li S."/>
            <person name="Pierce S.K."/>
            <person name="Wang J."/>
        </authorList>
    </citation>
    <scope>NUCLEOTIDE SEQUENCE [LARGE SCALE GENOMIC DNA]</scope>
    <source>
        <strain evidence="4">EC2010</strain>
        <tissue evidence="4">Whole organism of an adult</tissue>
    </source>
</reference>
<dbReference type="GO" id="GO:0030286">
    <property type="term" value="C:dynein complex"/>
    <property type="evidence" value="ECO:0007669"/>
    <property type="project" value="InterPro"/>
</dbReference>
<dbReference type="GO" id="GO:0007018">
    <property type="term" value="P:microtubule-based movement"/>
    <property type="evidence" value="ECO:0007669"/>
    <property type="project" value="InterPro"/>
</dbReference>
<evidence type="ECO:0000313" key="5">
    <source>
        <dbReference type="Proteomes" id="UP000271974"/>
    </source>
</evidence>
<dbReference type="STRING" id="188477.A0A3S0ZXR8"/>
<dbReference type="InterPro" id="IPR026983">
    <property type="entry name" value="DHC"/>
</dbReference>